<name>A0AAE6BHR5_AGRTU</name>
<reference evidence="7 8" key="1">
    <citation type="submission" date="2019-04" db="EMBL/GenBank/DDBJ databases">
        <title>Complete genome sequence of Agrobacterium tumefaciens CFBP5877.</title>
        <authorList>
            <person name="Huang Y.-Y."/>
            <person name="Chiang H.-Y."/>
            <person name="Chou L."/>
            <person name="Lai E.-M."/>
            <person name="Kuo C.-H."/>
        </authorList>
    </citation>
    <scope>NUCLEOTIDE SEQUENCE [LARGE SCALE GENOMIC DNA]</scope>
    <source>
        <strain evidence="7 8">CFBP5877</strain>
    </source>
</reference>
<dbReference type="GO" id="GO:0015977">
    <property type="term" value="P:carbon fixation"/>
    <property type="evidence" value="ECO:0007669"/>
    <property type="project" value="InterPro"/>
</dbReference>
<dbReference type="InterPro" id="IPR000685">
    <property type="entry name" value="RuBisCO_lsu_C"/>
</dbReference>
<evidence type="ECO:0000259" key="6">
    <source>
        <dbReference type="Pfam" id="PF02788"/>
    </source>
</evidence>
<dbReference type="AlphaFoldDB" id="A0AAE6BHR5"/>
<dbReference type="InterPro" id="IPR033966">
    <property type="entry name" value="RuBisCO"/>
</dbReference>
<evidence type="ECO:0000256" key="3">
    <source>
        <dbReference type="ARBA" id="ARBA00022842"/>
    </source>
</evidence>
<dbReference type="Gene3D" id="3.30.70.150">
    <property type="entry name" value="RuBisCO large subunit, N-terminal domain"/>
    <property type="match status" value="1"/>
</dbReference>
<dbReference type="EMBL" id="CP039898">
    <property type="protein sequence ID" value="QCL82153.1"/>
    <property type="molecule type" value="Genomic_DNA"/>
</dbReference>
<feature type="domain" description="Ribulose bisphosphate carboxylase large subunit ferrodoxin-like N-terminal" evidence="6">
    <location>
        <begin position="18"/>
        <end position="127"/>
    </location>
</feature>
<dbReference type="InterPro" id="IPR036422">
    <property type="entry name" value="RuBisCO_lsu_N_sf"/>
</dbReference>
<evidence type="ECO:0000256" key="4">
    <source>
        <dbReference type="RuleBase" id="RU003834"/>
    </source>
</evidence>
<dbReference type="SUPFAM" id="SSF54966">
    <property type="entry name" value="RuBisCO, large subunit, small (N-terminal) domain"/>
    <property type="match status" value="1"/>
</dbReference>
<keyword evidence="3" id="KW-0460">Magnesium</keyword>
<dbReference type="Gene3D" id="3.20.20.110">
    <property type="entry name" value="Ribulose bisphosphate carboxylase, large subunit, C-terminal domain"/>
    <property type="match status" value="1"/>
</dbReference>
<evidence type="ECO:0000259" key="5">
    <source>
        <dbReference type="Pfam" id="PF00016"/>
    </source>
</evidence>
<dbReference type="SUPFAM" id="SSF51649">
    <property type="entry name" value="RuBisCo, C-terminal domain"/>
    <property type="match status" value="1"/>
</dbReference>
<proteinExistence type="inferred from homology"/>
<dbReference type="SFLD" id="SFLDG00301">
    <property type="entry name" value="RuBisCO-like_proteins"/>
    <property type="match status" value="1"/>
</dbReference>
<evidence type="ECO:0000313" key="7">
    <source>
        <dbReference type="EMBL" id="QCL82153.1"/>
    </source>
</evidence>
<dbReference type="SFLD" id="SFLDS00014">
    <property type="entry name" value="RuBisCO"/>
    <property type="match status" value="1"/>
</dbReference>
<comment type="cofactor">
    <cofactor evidence="1">
        <name>Mg(2+)</name>
        <dbReference type="ChEBI" id="CHEBI:18420"/>
    </cofactor>
</comment>
<dbReference type="Pfam" id="PF00016">
    <property type="entry name" value="RuBisCO_large"/>
    <property type="match status" value="1"/>
</dbReference>
<evidence type="ECO:0000256" key="2">
    <source>
        <dbReference type="ARBA" id="ARBA00022723"/>
    </source>
</evidence>
<dbReference type="InterPro" id="IPR020878">
    <property type="entry name" value="RuBisCo_large_chain_AS"/>
</dbReference>
<sequence length="420" mass="45057">MTSPTRIEADYVLETYLPPEQAAAIIAGEQSSGTFVAVPGETPELKARSAARVERLEPIATYNGTPALEGRYAANETMSLHRVEMTLSWPCETVGTSLPNVIATVAGNLFELACVTGLRITDIRLPPPFFQKYKGPAFGIAGTRDLSGVAKGPLIGTIVKPSVGLTAEQTASLVKELVDGGIDFIKDDELQSDSTICPFDARVDSVMRVINNAADRTGKKVMYAFNLTGDMDEMRHRHDKLVAAGATCMMVSLNSVGLAGFLDLRSSSELPIHAHRNGWGYLSRHPSLGWSYIAWQKIWRLAGADHMHVNGIDNKFSEDNDSVLRSARECLTPMSADKPCLAVPVFSSGQTARQAHGTYAGLQSEDLIVTAGGGIVAHPKGPAAGVQALRDAYQAAITGESLESAARRSDELKLAMEMRA</sequence>
<dbReference type="PROSITE" id="PS00157">
    <property type="entry name" value="RUBISCO_LARGE"/>
    <property type="match status" value="1"/>
</dbReference>
<dbReference type="PANTHER" id="PTHR42704:SF17">
    <property type="entry name" value="RIBULOSE BISPHOSPHATE CARBOXYLASE LARGE CHAIN"/>
    <property type="match status" value="1"/>
</dbReference>
<dbReference type="InterPro" id="IPR017443">
    <property type="entry name" value="RuBisCO_lsu_fd_N"/>
</dbReference>
<protein>
    <submittedName>
        <fullName evidence="7">Ribulose 1,5-bisphosphate carboxylase</fullName>
    </submittedName>
</protein>
<evidence type="ECO:0000313" key="8">
    <source>
        <dbReference type="Proteomes" id="UP000298579"/>
    </source>
</evidence>
<keyword evidence="2" id="KW-0479">Metal-binding</keyword>
<organism evidence="7 8">
    <name type="scientific">Agrobacterium tumefaciens</name>
    <dbReference type="NCBI Taxonomy" id="358"/>
    <lineage>
        <taxon>Bacteria</taxon>
        <taxon>Pseudomonadati</taxon>
        <taxon>Pseudomonadota</taxon>
        <taxon>Alphaproteobacteria</taxon>
        <taxon>Hyphomicrobiales</taxon>
        <taxon>Rhizobiaceae</taxon>
        <taxon>Rhizobium/Agrobacterium group</taxon>
        <taxon>Agrobacterium</taxon>
        <taxon>Agrobacterium tumefaciens complex</taxon>
    </lineage>
</organism>
<comment type="similarity">
    <text evidence="4">Belongs to the RuBisCO large chain family.</text>
</comment>
<accession>A0AAE6BHR5</accession>
<gene>
    <name evidence="7" type="ORF">CFBP5877_24190</name>
</gene>
<dbReference type="CDD" id="cd08207">
    <property type="entry name" value="RLP_NonPhot"/>
    <property type="match status" value="1"/>
</dbReference>
<dbReference type="RefSeq" id="WP_080827656.1">
    <property type="nucleotide sequence ID" value="NZ_CP039889.1"/>
</dbReference>
<evidence type="ECO:0000256" key="1">
    <source>
        <dbReference type="ARBA" id="ARBA00001946"/>
    </source>
</evidence>
<dbReference type="PANTHER" id="PTHR42704">
    <property type="entry name" value="RIBULOSE BISPHOSPHATE CARBOXYLASE"/>
    <property type="match status" value="1"/>
</dbReference>
<dbReference type="InterPro" id="IPR036376">
    <property type="entry name" value="RuBisCO_lsu_C_sf"/>
</dbReference>
<dbReference type="Pfam" id="PF02788">
    <property type="entry name" value="RuBisCO_large_N"/>
    <property type="match status" value="1"/>
</dbReference>
<dbReference type="GO" id="GO:0016984">
    <property type="term" value="F:ribulose-bisphosphate carboxylase activity"/>
    <property type="evidence" value="ECO:0007669"/>
    <property type="project" value="InterPro"/>
</dbReference>
<dbReference type="Proteomes" id="UP000298579">
    <property type="component" value="Chromosome linear"/>
</dbReference>
<feature type="domain" description="Ribulose bisphosphate carboxylase large subunit C-terminal" evidence="5">
    <location>
        <begin position="139"/>
        <end position="417"/>
    </location>
</feature>
<dbReference type="GO" id="GO:0000287">
    <property type="term" value="F:magnesium ion binding"/>
    <property type="evidence" value="ECO:0007669"/>
    <property type="project" value="InterPro"/>
</dbReference>